<dbReference type="AlphaFoldDB" id="A0A0S4N8M5"/>
<feature type="transmembrane region" description="Helical" evidence="1">
    <location>
        <begin position="21"/>
        <end position="38"/>
    </location>
</feature>
<dbReference type="OrthoDB" id="1524401at2"/>
<dbReference type="InterPro" id="IPR019935">
    <property type="entry name" value="CHP03546"/>
</dbReference>
<dbReference type="Pfam" id="PF09835">
    <property type="entry name" value="DUF2062"/>
    <property type="match status" value="1"/>
</dbReference>
<keyword evidence="1" id="KW-0472">Membrane</keyword>
<dbReference type="STRING" id="1643428.GCA_001442855_01527"/>
<dbReference type="EMBL" id="FAOO01000010">
    <property type="protein sequence ID" value="CUU06591.1"/>
    <property type="molecule type" value="Genomic_DNA"/>
</dbReference>
<feature type="transmembrane region" description="Helical" evidence="1">
    <location>
        <begin position="44"/>
        <end position="74"/>
    </location>
</feature>
<reference evidence="4" key="1">
    <citation type="submission" date="2015-11" db="EMBL/GenBank/DDBJ databases">
        <authorList>
            <person name="Varghese N."/>
        </authorList>
    </citation>
    <scope>NUCLEOTIDE SEQUENCE [LARGE SCALE GENOMIC DNA]</scope>
</reference>
<organism evidence="3 4">
    <name type="scientific">Candidatus Thermokryptus mobilis</name>
    <dbReference type="NCBI Taxonomy" id="1643428"/>
    <lineage>
        <taxon>Bacteria</taxon>
        <taxon>Pseudomonadati</taxon>
        <taxon>Candidatus Kryptoniota</taxon>
        <taxon>Candidatus Thermokryptus</taxon>
    </lineage>
</organism>
<keyword evidence="1" id="KW-1133">Transmembrane helix</keyword>
<keyword evidence="4" id="KW-1185">Reference proteome</keyword>
<name>A0A0S4N8M5_9BACT</name>
<dbReference type="InterPro" id="IPR018639">
    <property type="entry name" value="DUF2062"/>
</dbReference>
<dbReference type="RefSeq" id="WP_140945295.1">
    <property type="nucleotide sequence ID" value="NZ_FAOO01000010.1"/>
</dbReference>
<evidence type="ECO:0000256" key="1">
    <source>
        <dbReference type="SAM" id="Phobius"/>
    </source>
</evidence>
<feature type="transmembrane region" description="Helical" evidence="1">
    <location>
        <begin position="119"/>
        <end position="137"/>
    </location>
</feature>
<evidence type="ECO:0000313" key="4">
    <source>
        <dbReference type="Proteomes" id="UP000320623"/>
    </source>
</evidence>
<feature type="domain" description="DUF2062" evidence="2">
    <location>
        <begin position="11"/>
        <end position="143"/>
    </location>
</feature>
<dbReference type="Proteomes" id="UP000320623">
    <property type="component" value="Unassembled WGS sequence"/>
</dbReference>
<protein>
    <submittedName>
        <fullName evidence="3">TIGR03546 family protein</fullName>
    </submittedName>
</protein>
<evidence type="ECO:0000259" key="2">
    <source>
        <dbReference type="Pfam" id="PF09835"/>
    </source>
</evidence>
<sequence>MPLLQLLVKVVKILRAHGTPGQVAAGFAFGMCLGLIPWDTLHGFFIWFLVIILNVNFGAVLLGLAIFSSIAYIFDPIFHSIGYWLLVDVEFLREFWTSLYQSPVIPFTRFYNTVVMGSTSISMILFVPVLILTRWLVKNYRVKIDPHIQKLPLFQMFKATKIYNIYQKIKVLSEL</sequence>
<proteinExistence type="predicted"/>
<dbReference type="NCBIfam" id="TIGR03546">
    <property type="entry name" value="TIGR03546 family protein"/>
    <property type="match status" value="1"/>
</dbReference>
<evidence type="ECO:0000313" key="3">
    <source>
        <dbReference type="EMBL" id="CUU06591.1"/>
    </source>
</evidence>
<accession>A0A0S4N8M5</accession>
<gene>
    <name evidence="3" type="ORF">JGI1_01560</name>
</gene>
<keyword evidence="1" id="KW-0812">Transmembrane</keyword>